<protein>
    <submittedName>
        <fullName evidence="5">Putative chromodomain-helicase-DNA-binding protein 1 isoform X4</fullName>
    </submittedName>
</protein>
<keyword evidence="6" id="KW-1185">Reference proteome</keyword>
<evidence type="ECO:0000313" key="5">
    <source>
        <dbReference type="EMBL" id="PIK47404.1"/>
    </source>
</evidence>
<dbReference type="OrthoDB" id="5857104at2759"/>
<keyword evidence="5" id="KW-0238">DNA-binding</keyword>
<comment type="caution">
    <text evidence="5">The sequence shown here is derived from an EMBL/GenBank/DDBJ whole genome shotgun (WGS) entry which is preliminary data.</text>
</comment>
<sequence>MSLSRAKKNTKNLPPMHITAERKPVIIDPTGDLDEATFSACKERMRPVKRFLKQLDNPPVDVSEKEQLNHTRQCLLRIGEHIDDCISELKDAEKVHKWKGYLWTFVSKFTEFDAKKLHKLYRHAKKKRNEEAEEQAKGDSNPTTPTKKRSDGSLSQSRYRDGHHQTAHSPPGNKRGSADWDSLRFASLGPGGSFNQDRAHERRPSDGQLRDRSPGC</sequence>
<keyword evidence="5" id="KW-0347">Helicase</keyword>
<gene>
    <name evidence="5" type="ORF">BSL78_15738</name>
</gene>
<comment type="subcellular location">
    <subcellularLocation>
        <location evidence="1">Nucleus</location>
    </subcellularLocation>
</comment>
<dbReference type="GO" id="GO:0004386">
    <property type="term" value="F:helicase activity"/>
    <property type="evidence" value="ECO:0007669"/>
    <property type="project" value="UniProtKB-KW"/>
</dbReference>
<evidence type="ECO:0000256" key="1">
    <source>
        <dbReference type="ARBA" id="ARBA00004123"/>
    </source>
</evidence>
<feature type="domain" description="Chromodomain-helicase-DNA-binding protein 1-like C-terminal" evidence="4">
    <location>
        <begin position="23"/>
        <end position="124"/>
    </location>
</feature>
<organism evidence="5 6">
    <name type="scientific">Stichopus japonicus</name>
    <name type="common">Sea cucumber</name>
    <dbReference type="NCBI Taxonomy" id="307972"/>
    <lineage>
        <taxon>Eukaryota</taxon>
        <taxon>Metazoa</taxon>
        <taxon>Echinodermata</taxon>
        <taxon>Eleutherozoa</taxon>
        <taxon>Echinozoa</taxon>
        <taxon>Holothuroidea</taxon>
        <taxon>Aspidochirotacea</taxon>
        <taxon>Aspidochirotida</taxon>
        <taxon>Stichopodidae</taxon>
        <taxon>Apostichopus</taxon>
    </lineage>
</organism>
<keyword evidence="2" id="KW-0539">Nucleus</keyword>
<feature type="compositionally biased region" description="Basic and acidic residues" evidence="3">
    <location>
        <begin position="128"/>
        <end position="137"/>
    </location>
</feature>
<dbReference type="InterPro" id="IPR039880">
    <property type="entry name" value="CHCT1-like"/>
</dbReference>
<keyword evidence="5" id="KW-0547">Nucleotide-binding</keyword>
<dbReference type="GO" id="GO:0005634">
    <property type="term" value="C:nucleus"/>
    <property type="evidence" value="ECO:0007669"/>
    <property type="project" value="UniProtKB-SubCell"/>
</dbReference>
<evidence type="ECO:0000256" key="3">
    <source>
        <dbReference type="SAM" id="MobiDB-lite"/>
    </source>
</evidence>
<keyword evidence="5" id="KW-0378">Hydrolase</keyword>
<reference evidence="5 6" key="1">
    <citation type="journal article" date="2017" name="PLoS Biol.">
        <title>The sea cucumber genome provides insights into morphological evolution and visceral regeneration.</title>
        <authorList>
            <person name="Zhang X."/>
            <person name="Sun L."/>
            <person name="Yuan J."/>
            <person name="Sun Y."/>
            <person name="Gao Y."/>
            <person name="Zhang L."/>
            <person name="Li S."/>
            <person name="Dai H."/>
            <person name="Hamel J.F."/>
            <person name="Liu C."/>
            <person name="Yu Y."/>
            <person name="Liu S."/>
            <person name="Lin W."/>
            <person name="Guo K."/>
            <person name="Jin S."/>
            <person name="Xu P."/>
            <person name="Storey K.B."/>
            <person name="Huan P."/>
            <person name="Zhang T."/>
            <person name="Zhou Y."/>
            <person name="Zhang J."/>
            <person name="Lin C."/>
            <person name="Li X."/>
            <person name="Xing L."/>
            <person name="Huo D."/>
            <person name="Sun M."/>
            <person name="Wang L."/>
            <person name="Mercier A."/>
            <person name="Li F."/>
            <person name="Yang H."/>
            <person name="Xiang J."/>
        </authorList>
    </citation>
    <scope>NUCLEOTIDE SEQUENCE [LARGE SCALE GENOMIC DNA]</scope>
    <source>
        <strain evidence="5">Shaxun</strain>
        <tissue evidence="5">Muscle</tissue>
    </source>
</reference>
<evidence type="ECO:0000256" key="2">
    <source>
        <dbReference type="ARBA" id="ARBA00023242"/>
    </source>
</evidence>
<keyword evidence="5" id="KW-0067">ATP-binding</keyword>
<dbReference type="GO" id="GO:0003677">
    <property type="term" value="F:DNA binding"/>
    <property type="evidence" value="ECO:0007669"/>
    <property type="project" value="UniProtKB-KW"/>
</dbReference>
<dbReference type="AlphaFoldDB" id="A0A2G8KHD2"/>
<evidence type="ECO:0000259" key="4">
    <source>
        <dbReference type="SMART" id="SM01176"/>
    </source>
</evidence>
<evidence type="ECO:0000313" key="6">
    <source>
        <dbReference type="Proteomes" id="UP000230750"/>
    </source>
</evidence>
<dbReference type="SMART" id="SM01176">
    <property type="entry name" value="DUF4208"/>
    <property type="match status" value="1"/>
</dbReference>
<feature type="compositionally biased region" description="Basic residues" evidence="3">
    <location>
        <begin position="1"/>
        <end position="10"/>
    </location>
</feature>
<dbReference type="STRING" id="307972.A0A2G8KHD2"/>
<feature type="region of interest" description="Disordered" evidence="3">
    <location>
        <begin position="1"/>
        <end position="21"/>
    </location>
</feature>
<accession>A0A2G8KHD2</accession>
<proteinExistence type="predicted"/>
<dbReference type="Pfam" id="PF13907">
    <property type="entry name" value="CHD1-like_C"/>
    <property type="match status" value="1"/>
</dbReference>
<feature type="compositionally biased region" description="Basic and acidic residues" evidence="3">
    <location>
        <begin position="197"/>
        <end position="216"/>
    </location>
</feature>
<dbReference type="Proteomes" id="UP000230750">
    <property type="component" value="Unassembled WGS sequence"/>
</dbReference>
<dbReference type="InterPro" id="IPR025260">
    <property type="entry name" value="CHD1-like_C"/>
</dbReference>
<dbReference type="PANTHER" id="PTHR21765">
    <property type="entry name" value="SIMILAR TO CHROMODOMAIN-HELICASE-DNA-BINDING PROTEIN 1 (CHD-1)"/>
    <property type="match status" value="1"/>
</dbReference>
<name>A0A2G8KHD2_STIJA</name>
<dbReference type="EMBL" id="MRZV01000582">
    <property type="protein sequence ID" value="PIK47404.1"/>
    <property type="molecule type" value="Genomic_DNA"/>
</dbReference>
<dbReference type="PANTHER" id="PTHR21765:SF1">
    <property type="entry name" value="CHD1 HELICAL C-TERMINAL DOMAIN CONTAINING PROTEIN 1"/>
    <property type="match status" value="1"/>
</dbReference>
<feature type="region of interest" description="Disordered" evidence="3">
    <location>
        <begin position="126"/>
        <end position="216"/>
    </location>
</feature>